<dbReference type="Ensembl" id="ENSECRT00000026349.1">
    <property type="protein sequence ID" value="ENSECRP00000025807.1"/>
    <property type="gene ID" value="ENSECRG00000017429.1"/>
</dbReference>
<reference evidence="2" key="1">
    <citation type="submission" date="2025-08" db="UniProtKB">
        <authorList>
            <consortium name="Ensembl"/>
        </authorList>
    </citation>
    <scope>IDENTIFICATION</scope>
</reference>
<evidence type="ECO:0000259" key="1">
    <source>
        <dbReference type="Pfam" id="PF08074"/>
    </source>
</evidence>
<dbReference type="Proteomes" id="UP000694620">
    <property type="component" value="Unassembled WGS sequence"/>
</dbReference>
<proteinExistence type="predicted"/>
<dbReference type="Pfam" id="PF08074">
    <property type="entry name" value="CHDCT2"/>
    <property type="match status" value="1"/>
</dbReference>
<reference evidence="2" key="2">
    <citation type="submission" date="2025-09" db="UniProtKB">
        <authorList>
            <consortium name="Ensembl"/>
        </authorList>
    </citation>
    <scope>IDENTIFICATION</scope>
</reference>
<evidence type="ECO:0000313" key="3">
    <source>
        <dbReference type="Proteomes" id="UP000694620"/>
    </source>
</evidence>
<dbReference type="AlphaFoldDB" id="A0A8C4T2A8"/>
<dbReference type="InterPro" id="IPR012957">
    <property type="entry name" value="CHD_C2"/>
</dbReference>
<keyword evidence="3" id="KW-1185">Reference proteome</keyword>
<protein>
    <recommendedName>
        <fullName evidence="1">CHD C-terminal 2 domain-containing protein</fullName>
    </recommendedName>
</protein>
<accession>A0A8C4T2A8</accession>
<organism evidence="2 3">
    <name type="scientific">Erpetoichthys calabaricus</name>
    <name type="common">Rope fish</name>
    <name type="synonym">Calamoichthys calabaricus</name>
    <dbReference type="NCBI Taxonomy" id="27687"/>
    <lineage>
        <taxon>Eukaryota</taxon>
        <taxon>Metazoa</taxon>
        <taxon>Chordata</taxon>
        <taxon>Craniata</taxon>
        <taxon>Vertebrata</taxon>
        <taxon>Euteleostomi</taxon>
        <taxon>Actinopterygii</taxon>
        <taxon>Polypteriformes</taxon>
        <taxon>Polypteridae</taxon>
        <taxon>Erpetoichthys</taxon>
    </lineage>
</organism>
<name>A0A8C4T2A8_ERPCA</name>
<dbReference type="GeneTree" id="ENSGT00940000177834"/>
<sequence length="169" mass="19267">MPTATFMNGWLQTTISQKMKSLYNDLYSLMQESIFLFLKLLGQELVVEKQLRLTAYLNMSEDPSHPSMALNTHFAEVECLAESHQHLSKESIAGNKPANPVLHKEKMILEFLKQLEELLITIARIPPVAVRLQMSERNILSRLASRGTEAQPQQVNTIQQLYSESLLDN</sequence>
<evidence type="ECO:0000313" key="2">
    <source>
        <dbReference type="Ensembl" id="ENSECRP00000025807.1"/>
    </source>
</evidence>
<feature type="domain" description="CHD C-terminal 2" evidence="1">
    <location>
        <begin position="37"/>
        <end position="120"/>
    </location>
</feature>